<dbReference type="InterPro" id="IPR036397">
    <property type="entry name" value="RNaseH_sf"/>
</dbReference>
<dbReference type="Proteomes" id="UP000265768">
    <property type="component" value="Unassembled WGS sequence"/>
</dbReference>
<comment type="caution">
    <text evidence="1">The sequence shown here is derived from an EMBL/GenBank/DDBJ whole genome shotgun (WGS) entry which is preliminary data.</text>
</comment>
<dbReference type="SUPFAM" id="SSF53098">
    <property type="entry name" value="Ribonuclease H-like"/>
    <property type="match status" value="1"/>
</dbReference>
<reference evidence="1 2" key="1">
    <citation type="submission" date="2018-09" db="EMBL/GenBank/DDBJ databases">
        <title>YIM 75507 draft genome.</title>
        <authorList>
            <person name="Tang S."/>
            <person name="Feng Y."/>
        </authorList>
    </citation>
    <scope>NUCLEOTIDE SEQUENCE [LARGE SCALE GENOMIC DNA]</scope>
    <source>
        <strain evidence="1 2">YIM 75507</strain>
    </source>
</reference>
<evidence type="ECO:0000313" key="2">
    <source>
        <dbReference type="Proteomes" id="UP000265768"/>
    </source>
</evidence>
<name>A0A3A4BFM1_9ACTN</name>
<dbReference type="AlphaFoldDB" id="A0A3A4BFM1"/>
<protein>
    <submittedName>
        <fullName evidence="1">Exonuclease</fullName>
    </submittedName>
</protein>
<dbReference type="Gene3D" id="3.30.420.10">
    <property type="entry name" value="Ribonuclease H-like superfamily/Ribonuclease H"/>
    <property type="match status" value="1"/>
</dbReference>
<dbReference type="GO" id="GO:0004527">
    <property type="term" value="F:exonuclease activity"/>
    <property type="evidence" value="ECO:0007669"/>
    <property type="project" value="UniProtKB-KW"/>
</dbReference>
<accession>A0A3A4BFM1</accession>
<keyword evidence="1" id="KW-0378">Hydrolase</keyword>
<evidence type="ECO:0000313" key="1">
    <source>
        <dbReference type="EMBL" id="RJL33282.1"/>
    </source>
</evidence>
<keyword evidence="2" id="KW-1185">Reference proteome</keyword>
<dbReference type="GO" id="GO:0003676">
    <property type="term" value="F:nucleic acid binding"/>
    <property type="evidence" value="ECO:0007669"/>
    <property type="project" value="InterPro"/>
</dbReference>
<keyword evidence="1" id="KW-0269">Exonuclease</keyword>
<proteinExistence type="predicted"/>
<sequence>MRAEIYVSADVEADGPIPGPYSMLSFGFAVAGRAEGRRFTAVDPLERTFYAELRPISEEFVPASVAVTGLDRDRLVREGRDPAEAMAEAAAWVASLGGSPVLVAYPLAYDWTWLYWYFERYAPGGSPFGHSRALDIKTLYAAKAGVPVKWATKRQMPRHLQSTRPHTHHALDDAVEQAELFQNLMLWPGPGSP</sequence>
<dbReference type="RefSeq" id="WP_119926242.1">
    <property type="nucleotide sequence ID" value="NZ_QZEY01000003.1"/>
</dbReference>
<organism evidence="1 2">
    <name type="scientific">Bailinhaonella thermotolerans</name>
    <dbReference type="NCBI Taxonomy" id="1070861"/>
    <lineage>
        <taxon>Bacteria</taxon>
        <taxon>Bacillati</taxon>
        <taxon>Actinomycetota</taxon>
        <taxon>Actinomycetes</taxon>
        <taxon>Streptosporangiales</taxon>
        <taxon>Streptosporangiaceae</taxon>
        <taxon>Bailinhaonella</taxon>
    </lineage>
</organism>
<dbReference type="EMBL" id="QZEY01000003">
    <property type="protein sequence ID" value="RJL33282.1"/>
    <property type="molecule type" value="Genomic_DNA"/>
</dbReference>
<keyword evidence="1" id="KW-0540">Nuclease</keyword>
<dbReference type="OrthoDB" id="9803925at2"/>
<dbReference type="InterPro" id="IPR012337">
    <property type="entry name" value="RNaseH-like_sf"/>
</dbReference>
<gene>
    <name evidence="1" type="ORF">D5H75_10720</name>
</gene>